<organism evidence="7 8">
    <name type="scientific">Stenotrophomonas maltophilia</name>
    <name type="common">Pseudomonas maltophilia</name>
    <name type="synonym">Xanthomonas maltophilia</name>
    <dbReference type="NCBI Taxonomy" id="40324"/>
    <lineage>
        <taxon>Bacteria</taxon>
        <taxon>Pseudomonadati</taxon>
        <taxon>Pseudomonadota</taxon>
        <taxon>Gammaproteobacteria</taxon>
        <taxon>Lysobacterales</taxon>
        <taxon>Lysobacteraceae</taxon>
        <taxon>Stenotrophomonas</taxon>
        <taxon>Stenotrophomonas maltophilia group</taxon>
    </lineage>
</organism>
<sequence length="522" mass="57002">MNIEVLLILAVVLLLATLVALVLLWRRSAGGAPSDELQRLLDSEREQHRLALVDAGQLRGRLDALSAELENERSRSQQHAQTVTTLTARVEREAALSASREAQLAEREAALAQARAAVAETSSELQQAQQRYQQLHGEHARAVANLQHSERASAELRSYLDTAKEKLSGAFAELAGKVFDERGQQFEKNVRQATVQSRADIEGLLKPFADKLGDFRTRVDTLYGEEARQRASLLGAVGELKTLNQDMAAQASALTNALKGNAKVRGDWGELMLDNVLRGSGLEEGVHYQRQKHAVDDEGARLRPDVVVQFPDERSVVIDSKVNLIAWQEAMNATTPEQSEDALRRHAVALRQHVKDLGEKNYPKALGSETLDITIAFVPIEGALSAALGADGSLQAFAFDNRVVFASPNTLMALLRVAERLWTRDKVQKQALKISEAGGLVLDALTGFLQDFTAMGKKLDDAGKAYADARNRLIDSPQSAISRARRLAELGSKAKRALPPELTPDPMQQLGAPEDDEDSNAG</sequence>
<dbReference type="AlphaFoldDB" id="A0AA41CGQ9"/>
<keyword evidence="4" id="KW-0233">DNA recombination</keyword>
<dbReference type="GO" id="GO:0006310">
    <property type="term" value="P:DNA recombination"/>
    <property type="evidence" value="ECO:0007669"/>
    <property type="project" value="UniProtKB-KW"/>
</dbReference>
<dbReference type="PANTHER" id="PTHR30563">
    <property type="entry name" value="DNA RECOMBINATION PROTEIN RMUC"/>
    <property type="match status" value="1"/>
</dbReference>
<evidence type="ECO:0000256" key="1">
    <source>
        <dbReference type="ARBA" id="ARBA00003416"/>
    </source>
</evidence>
<dbReference type="InterPro" id="IPR003798">
    <property type="entry name" value="DNA_recombination_RmuC"/>
</dbReference>
<evidence type="ECO:0000256" key="5">
    <source>
        <dbReference type="SAM" id="Coils"/>
    </source>
</evidence>
<evidence type="ECO:0000256" key="4">
    <source>
        <dbReference type="ARBA" id="ARBA00023172"/>
    </source>
</evidence>
<comment type="similarity">
    <text evidence="2">Belongs to the RmuC family.</text>
</comment>
<dbReference type="GeneID" id="93741925"/>
<evidence type="ECO:0000256" key="2">
    <source>
        <dbReference type="ARBA" id="ARBA00009840"/>
    </source>
</evidence>
<comment type="function">
    <text evidence="1">Involved in DNA recombination.</text>
</comment>
<name>A0AA41CGQ9_STEMA</name>
<dbReference type="Proteomes" id="UP000634179">
    <property type="component" value="Unassembled WGS sequence"/>
</dbReference>
<accession>A0AA41CGQ9</accession>
<evidence type="ECO:0000313" key="8">
    <source>
        <dbReference type="Proteomes" id="UP000634179"/>
    </source>
</evidence>
<feature type="region of interest" description="Disordered" evidence="6">
    <location>
        <begin position="492"/>
        <end position="522"/>
    </location>
</feature>
<comment type="caution">
    <text evidence="7">The sequence shown here is derived from an EMBL/GenBank/DDBJ whole genome shotgun (WGS) entry which is preliminary data.</text>
</comment>
<feature type="coiled-coil region" evidence="5">
    <location>
        <begin position="55"/>
        <end position="145"/>
    </location>
</feature>
<dbReference type="PANTHER" id="PTHR30563:SF0">
    <property type="entry name" value="DNA RECOMBINATION PROTEIN RMUC"/>
    <property type="match status" value="1"/>
</dbReference>
<protein>
    <submittedName>
        <fullName evidence="7">DNA recombination protein RmuC</fullName>
    </submittedName>
</protein>
<reference evidence="7" key="1">
    <citation type="submission" date="2020-11" db="EMBL/GenBank/DDBJ databases">
        <title>Enhanced detection system for hospital associated transmission using whole genome sequencing surveillance.</title>
        <authorList>
            <person name="Harrison L.H."/>
            <person name="Van Tyne D."/>
            <person name="Marsh J.W."/>
            <person name="Griffith M.P."/>
            <person name="Snyder D.J."/>
            <person name="Cooper V.S."/>
            <person name="Mustapha M."/>
        </authorList>
    </citation>
    <scope>NUCLEOTIDE SEQUENCE</scope>
    <source>
        <strain evidence="7">STEN00053</strain>
    </source>
</reference>
<evidence type="ECO:0000256" key="3">
    <source>
        <dbReference type="ARBA" id="ARBA00023054"/>
    </source>
</evidence>
<feature type="compositionally biased region" description="Acidic residues" evidence="6">
    <location>
        <begin position="513"/>
        <end position="522"/>
    </location>
</feature>
<proteinExistence type="inferred from homology"/>
<keyword evidence="3 5" id="KW-0175">Coiled coil</keyword>
<dbReference type="EMBL" id="JADUOV010000016">
    <property type="protein sequence ID" value="MBH1791827.1"/>
    <property type="molecule type" value="Genomic_DNA"/>
</dbReference>
<dbReference type="RefSeq" id="WP_049408423.1">
    <property type="nucleotide sequence ID" value="NZ_JANKBX010000003.1"/>
</dbReference>
<dbReference type="Pfam" id="PF02646">
    <property type="entry name" value="RmuC"/>
    <property type="match status" value="1"/>
</dbReference>
<evidence type="ECO:0000256" key="6">
    <source>
        <dbReference type="SAM" id="MobiDB-lite"/>
    </source>
</evidence>
<gene>
    <name evidence="7" type="primary">rmuC</name>
    <name evidence="7" type="ORF">I5V89_18340</name>
</gene>
<evidence type="ECO:0000313" key="7">
    <source>
        <dbReference type="EMBL" id="MBH1791827.1"/>
    </source>
</evidence>